<organism evidence="2 3">
    <name type="scientific">Olsenella profusa</name>
    <dbReference type="NCBI Taxonomy" id="138595"/>
    <lineage>
        <taxon>Bacteria</taxon>
        <taxon>Bacillati</taxon>
        <taxon>Actinomycetota</taxon>
        <taxon>Coriobacteriia</taxon>
        <taxon>Coriobacteriales</taxon>
        <taxon>Atopobiaceae</taxon>
        <taxon>Olsenella</taxon>
    </lineage>
</organism>
<feature type="region of interest" description="Disordered" evidence="1">
    <location>
        <begin position="18"/>
        <end position="79"/>
    </location>
</feature>
<proteinExistence type="predicted"/>
<name>A0ABS2F3D8_9ACTN</name>
<dbReference type="RefSeq" id="WP_204793398.1">
    <property type="nucleotide sequence ID" value="NZ_JACSNQ010000010.1"/>
</dbReference>
<evidence type="ECO:0000313" key="3">
    <source>
        <dbReference type="Proteomes" id="UP000712527"/>
    </source>
</evidence>
<sequence>MVRNWRTFCPHEPKVRGFLTEQGSFSPGEKDLAEENLTGREPHRERTSQGENLTGREPHRERTSQGENLTGREPHRERTSQVVSLFQGEVSVCPIDEELFSENSDYL</sequence>
<reference evidence="2 3" key="1">
    <citation type="journal article" date="2021" name="Sci. Rep.">
        <title>The distribution of antibiotic resistance genes in chicken gut microbiota commensals.</title>
        <authorList>
            <person name="Juricova H."/>
            <person name="Matiasovicova J."/>
            <person name="Kubasova T."/>
            <person name="Cejkova D."/>
            <person name="Rychlik I."/>
        </authorList>
    </citation>
    <scope>NUCLEOTIDE SEQUENCE [LARGE SCALE GENOMIC DNA]</scope>
    <source>
        <strain evidence="2 3">An794</strain>
    </source>
</reference>
<dbReference type="Proteomes" id="UP000712527">
    <property type="component" value="Unassembled WGS sequence"/>
</dbReference>
<gene>
    <name evidence="2" type="ORF">H9X80_05810</name>
</gene>
<evidence type="ECO:0000313" key="2">
    <source>
        <dbReference type="EMBL" id="MBM6775053.1"/>
    </source>
</evidence>
<accession>A0ABS2F3D8</accession>
<dbReference type="EMBL" id="JACSNQ010000010">
    <property type="protein sequence ID" value="MBM6775053.1"/>
    <property type="molecule type" value="Genomic_DNA"/>
</dbReference>
<protein>
    <submittedName>
        <fullName evidence="2">Uncharacterized protein</fullName>
    </submittedName>
</protein>
<evidence type="ECO:0000256" key="1">
    <source>
        <dbReference type="SAM" id="MobiDB-lite"/>
    </source>
</evidence>
<feature type="compositionally biased region" description="Basic and acidic residues" evidence="1">
    <location>
        <begin position="28"/>
        <end position="79"/>
    </location>
</feature>
<keyword evidence="3" id="KW-1185">Reference proteome</keyword>
<comment type="caution">
    <text evidence="2">The sequence shown here is derived from an EMBL/GenBank/DDBJ whole genome shotgun (WGS) entry which is preliminary data.</text>
</comment>